<name>A0AAV2JVQ8_KNICA</name>
<keyword evidence="3" id="KW-1185">Reference proteome</keyword>
<gene>
    <name evidence="2" type="ORF">KC01_LOCUS12333</name>
</gene>
<evidence type="ECO:0000256" key="1">
    <source>
        <dbReference type="SAM" id="MobiDB-lite"/>
    </source>
</evidence>
<protein>
    <submittedName>
        <fullName evidence="2">Uncharacterized protein</fullName>
    </submittedName>
</protein>
<dbReference type="EMBL" id="OZ035837">
    <property type="protein sequence ID" value="CAL1581582.1"/>
    <property type="molecule type" value="Genomic_DNA"/>
</dbReference>
<feature type="region of interest" description="Disordered" evidence="1">
    <location>
        <begin position="50"/>
        <end position="100"/>
    </location>
</feature>
<evidence type="ECO:0000313" key="3">
    <source>
        <dbReference type="Proteomes" id="UP001497482"/>
    </source>
</evidence>
<organism evidence="2 3">
    <name type="scientific">Knipowitschia caucasica</name>
    <name type="common">Caucasian dwarf goby</name>
    <name type="synonym">Pomatoschistus caucasicus</name>
    <dbReference type="NCBI Taxonomy" id="637954"/>
    <lineage>
        <taxon>Eukaryota</taxon>
        <taxon>Metazoa</taxon>
        <taxon>Chordata</taxon>
        <taxon>Craniata</taxon>
        <taxon>Vertebrata</taxon>
        <taxon>Euteleostomi</taxon>
        <taxon>Actinopterygii</taxon>
        <taxon>Neopterygii</taxon>
        <taxon>Teleostei</taxon>
        <taxon>Neoteleostei</taxon>
        <taxon>Acanthomorphata</taxon>
        <taxon>Gobiaria</taxon>
        <taxon>Gobiiformes</taxon>
        <taxon>Gobioidei</taxon>
        <taxon>Gobiidae</taxon>
        <taxon>Gobiinae</taxon>
        <taxon>Knipowitschia</taxon>
    </lineage>
</organism>
<sequence length="127" mass="13452">MKSGVSPFVNCGHTKAPLLPPGLWTKAANVSCRLPDGFDFSSEAELSLIVHPPTSEHQAERRRRAPSQHSSSSSIIPPITLEGRVPSGCTEGPPSSHAPLVRPPGDGLTCDCCCFCPLSCNQGSHKH</sequence>
<evidence type="ECO:0000313" key="2">
    <source>
        <dbReference type="EMBL" id="CAL1581582.1"/>
    </source>
</evidence>
<reference evidence="2 3" key="1">
    <citation type="submission" date="2024-04" db="EMBL/GenBank/DDBJ databases">
        <authorList>
            <person name="Waldvogel A.-M."/>
            <person name="Schoenle A."/>
        </authorList>
    </citation>
    <scope>NUCLEOTIDE SEQUENCE [LARGE SCALE GENOMIC DNA]</scope>
</reference>
<dbReference type="AlphaFoldDB" id="A0AAV2JVQ8"/>
<accession>A0AAV2JVQ8</accession>
<proteinExistence type="predicted"/>
<feature type="compositionally biased region" description="Low complexity" evidence="1">
    <location>
        <begin position="67"/>
        <end position="79"/>
    </location>
</feature>
<dbReference type="Proteomes" id="UP001497482">
    <property type="component" value="Chromosome 15"/>
</dbReference>